<dbReference type="GeneID" id="63793496"/>
<feature type="region of interest" description="Disordered" evidence="8">
    <location>
        <begin position="277"/>
        <end position="299"/>
    </location>
</feature>
<dbReference type="PROSITE" id="PS00086">
    <property type="entry name" value="CYTOCHROME_P450"/>
    <property type="match status" value="1"/>
</dbReference>
<organism evidence="9 10">
    <name type="scientific">Talaromyces amestolkiae</name>
    <dbReference type="NCBI Taxonomy" id="1196081"/>
    <lineage>
        <taxon>Eukaryota</taxon>
        <taxon>Fungi</taxon>
        <taxon>Dikarya</taxon>
        <taxon>Ascomycota</taxon>
        <taxon>Pezizomycotina</taxon>
        <taxon>Eurotiomycetes</taxon>
        <taxon>Eurotiomycetidae</taxon>
        <taxon>Eurotiales</taxon>
        <taxon>Trichocomaceae</taxon>
        <taxon>Talaromyces</taxon>
        <taxon>Talaromyces sect. Talaromyces</taxon>
    </lineage>
</organism>
<comment type="caution">
    <text evidence="9">The sequence shown here is derived from an EMBL/GenBank/DDBJ whole genome shotgun (WGS) entry which is preliminary data.</text>
</comment>
<dbReference type="PANTHER" id="PTHR24305">
    <property type="entry name" value="CYTOCHROME P450"/>
    <property type="match status" value="1"/>
</dbReference>
<accession>A0A364KXJ0</accession>
<feature type="compositionally biased region" description="Basic and acidic residues" evidence="8">
    <location>
        <begin position="283"/>
        <end position="293"/>
    </location>
</feature>
<evidence type="ECO:0000313" key="9">
    <source>
        <dbReference type="EMBL" id="RAO68268.1"/>
    </source>
</evidence>
<dbReference type="GO" id="GO:0016705">
    <property type="term" value="F:oxidoreductase activity, acting on paired donors, with incorporation or reduction of molecular oxygen"/>
    <property type="evidence" value="ECO:0007669"/>
    <property type="project" value="InterPro"/>
</dbReference>
<evidence type="ECO:0008006" key="11">
    <source>
        <dbReference type="Google" id="ProtNLM"/>
    </source>
</evidence>
<comment type="similarity">
    <text evidence="2 7">Belongs to the cytochrome P450 family.</text>
</comment>
<evidence type="ECO:0000256" key="7">
    <source>
        <dbReference type="RuleBase" id="RU000461"/>
    </source>
</evidence>
<dbReference type="InterPro" id="IPR036396">
    <property type="entry name" value="Cyt_P450_sf"/>
</dbReference>
<sequence length="461" mass="52461">MSHKRKTGNEIKTIYSLHQRYGPVVRLGPHELSVNSIDGLRTVYTGGFEKTSWYRDIFVNFGTDNLVSTQEHKPHSIQKRMLSNVYSKSYLQNSPDLQRVSSIIVADRFLPLLTKLAQSREAINVLPLLQGLGQDFTSAYLFGSKYGTDFIHDVAKREHWLDMYERFKVSHPKERSFGEFEQWCLALCDKVSYDLNEKRARNDQETQPVVYAQLYRCLENNHERWERKRLVLASEMLDHLIAGHETSGITFTYTLWELSQRPALQAHLRAELLGLSPTLRNTSPERQKEKETEGALPSAQSLNSLPLLDSIIRETLRLHTPVPGPQPRVVPSSSQSVTIGGYTNIPGGTIVSSSAFSLHRIADVYPNPDEWLPERWLNPDRGNSEAMKRMFWAFGSGGRMCLGNNLALQVIKLVVAAIYTNFTTSIVDDEGIEQEDNYIAPPKGRKLVLQFTSVSKRRPRS</sequence>
<dbReference type="CDD" id="cd11059">
    <property type="entry name" value="CYP_fungal"/>
    <property type="match status" value="1"/>
</dbReference>
<gene>
    <name evidence="9" type="ORF">BHQ10_004280</name>
</gene>
<dbReference type="Pfam" id="PF00067">
    <property type="entry name" value="p450"/>
    <property type="match status" value="1"/>
</dbReference>
<evidence type="ECO:0000256" key="6">
    <source>
        <dbReference type="PIRSR" id="PIRSR602401-1"/>
    </source>
</evidence>
<evidence type="ECO:0000256" key="8">
    <source>
        <dbReference type="SAM" id="MobiDB-lite"/>
    </source>
</evidence>
<dbReference type="GO" id="GO:0005506">
    <property type="term" value="F:iron ion binding"/>
    <property type="evidence" value="ECO:0007669"/>
    <property type="project" value="InterPro"/>
</dbReference>
<keyword evidence="7" id="KW-0503">Monooxygenase</keyword>
<comment type="cofactor">
    <cofactor evidence="1 6">
        <name>heme</name>
        <dbReference type="ChEBI" id="CHEBI:30413"/>
    </cofactor>
</comment>
<dbReference type="GO" id="GO:0004497">
    <property type="term" value="F:monooxygenase activity"/>
    <property type="evidence" value="ECO:0007669"/>
    <property type="project" value="UniProtKB-KW"/>
</dbReference>
<dbReference type="InterPro" id="IPR050121">
    <property type="entry name" value="Cytochrome_P450_monoxygenase"/>
</dbReference>
<evidence type="ECO:0000256" key="4">
    <source>
        <dbReference type="ARBA" id="ARBA00023002"/>
    </source>
</evidence>
<keyword evidence="5 6" id="KW-0408">Iron</keyword>
<reference evidence="9 10" key="1">
    <citation type="journal article" date="2017" name="Biotechnol. Biofuels">
        <title>Differential beta-glucosidase expression as a function of carbon source availability in Talaromyces amestolkiae: a genomic and proteomic approach.</title>
        <authorList>
            <person name="de Eugenio L.I."/>
            <person name="Mendez-Liter J.A."/>
            <person name="Nieto-Dominguez M."/>
            <person name="Alonso L."/>
            <person name="Gil-Munoz J."/>
            <person name="Barriuso J."/>
            <person name="Prieto A."/>
            <person name="Martinez M.J."/>
        </authorList>
    </citation>
    <scope>NUCLEOTIDE SEQUENCE [LARGE SCALE GENOMIC DNA]</scope>
    <source>
        <strain evidence="9 10">CIB</strain>
    </source>
</reference>
<evidence type="ECO:0000256" key="2">
    <source>
        <dbReference type="ARBA" id="ARBA00010617"/>
    </source>
</evidence>
<evidence type="ECO:0000313" key="10">
    <source>
        <dbReference type="Proteomes" id="UP000249363"/>
    </source>
</evidence>
<dbReference type="Proteomes" id="UP000249363">
    <property type="component" value="Unassembled WGS sequence"/>
</dbReference>
<protein>
    <recommendedName>
        <fullName evidence="11">Cytochrome P450</fullName>
    </recommendedName>
</protein>
<evidence type="ECO:0000256" key="1">
    <source>
        <dbReference type="ARBA" id="ARBA00001971"/>
    </source>
</evidence>
<dbReference type="OrthoDB" id="1470350at2759"/>
<proteinExistence type="inferred from homology"/>
<evidence type="ECO:0000256" key="3">
    <source>
        <dbReference type="ARBA" id="ARBA00022723"/>
    </source>
</evidence>
<dbReference type="InterPro" id="IPR002401">
    <property type="entry name" value="Cyt_P450_E_grp-I"/>
</dbReference>
<dbReference type="Gene3D" id="1.10.630.10">
    <property type="entry name" value="Cytochrome P450"/>
    <property type="match status" value="1"/>
</dbReference>
<dbReference type="GO" id="GO:0020037">
    <property type="term" value="F:heme binding"/>
    <property type="evidence" value="ECO:0007669"/>
    <property type="project" value="InterPro"/>
</dbReference>
<evidence type="ECO:0000256" key="5">
    <source>
        <dbReference type="ARBA" id="ARBA00023004"/>
    </source>
</evidence>
<keyword evidence="6 7" id="KW-0349">Heme</keyword>
<dbReference type="SUPFAM" id="SSF48264">
    <property type="entry name" value="Cytochrome P450"/>
    <property type="match status" value="1"/>
</dbReference>
<name>A0A364KXJ0_TALAM</name>
<dbReference type="PRINTS" id="PR00463">
    <property type="entry name" value="EP450I"/>
</dbReference>
<dbReference type="PRINTS" id="PR00385">
    <property type="entry name" value="P450"/>
</dbReference>
<dbReference type="EMBL" id="MIKG01000007">
    <property type="protein sequence ID" value="RAO68268.1"/>
    <property type="molecule type" value="Genomic_DNA"/>
</dbReference>
<feature type="binding site" description="axial binding residue" evidence="6">
    <location>
        <position position="401"/>
    </location>
    <ligand>
        <name>heme</name>
        <dbReference type="ChEBI" id="CHEBI:30413"/>
    </ligand>
    <ligandPart>
        <name>Fe</name>
        <dbReference type="ChEBI" id="CHEBI:18248"/>
    </ligandPart>
</feature>
<dbReference type="STRING" id="1196081.A0A364KXJ0"/>
<dbReference type="AlphaFoldDB" id="A0A364KXJ0"/>
<keyword evidence="3 6" id="KW-0479">Metal-binding</keyword>
<dbReference type="RefSeq" id="XP_040732784.1">
    <property type="nucleotide sequence ID" value="XM_040876629.1"/>
</dbReference>
<dbReference type="InterPro" id="IPR017972">
    <property type="entry name" value="Cyt_P450_CS"/>
</dbReference>
<keyword evidence="4 7" id="KW-0560">Oxidoreductase</keyword>
<dbReference type="InterPro" id="IPR001128">
    <property type="entry name" value="Cyt_P450"/>
</dbReference>
<keyword evidence="10" id="KW-1185">Reference proteome</keyword>
<dbReference type="PANTHER" id="PTHR24305:SF166">
    <property type="entry name" value="CYTOCHROME P450 12A4, MITOCHONDRIAL-RELATED"/>
    <property type="match status" value="1"/>
</dbReference>